<dbReference type="AlphaFoldDB" id="A0AAD5SG88"/>
<evidence type="ECO:0000313" key="2">
    <source>
        <dbReference type="EMBL" id="KAJ3052595.1"/>
    </source>
</evidence>
<evidence type="ECO:0000256" key="1">
    <source>
        <dbReference type="SAM" id="MobiDB-lite"/>
    </source>
</evidence>
<proteinExistence type="predicted"/>
<keyword evidence="3" id="KW-1185">Reference proteome</keyword>
<gene>
    <name evidence="2" type="ORF">HK097_005998</name>
</gene>
<reference evidence="2" key="1">
    <citation type="submission" date="2020-05" db="EMBL/GenBank/DDBJ databases">
        <title>Phylogenomic resolution of chytrid fungi.</title>
        <authorList>
            <person name="Stajich J.E."/>
            <person name="Amses K."/>
            <person name="Simmons R."/>
            <person name="Seto K."/>
            <person name="Myers J."/>
            <person name="Bonds A."/>
            <person name="Quandt C.A."/>
            <person name="Barry K."/>
            <person name="Liu P."/>
            <person name="Grigoriev I."/>
            <person name="Longcore J.E."/>
            <person name="James T.Y."/>
        </authorList>
    </citation>
    <scope>NUCLEOTIDE SEQUENCE</scope>
    <source>
        <strain evidence="2">JEL0318</strain>
    </source>
</reference>
<dbReference type="EMBL" id="JADGJD010000281">
    <property type="protein sequence ID" value="KAJ3052595.1"/>
    <property type="molecule type" value="Genomic_DNA"/>
</dbReference>
<protein>
    <submittedName>
        <fullName evidence="2">Uncharacterized protein</fullName>
    </submittedName>
</protein>
<accession>A0AAD5SG88</accession>
<feature type="region of interest" description="Disordered" evidence="1">
    <location>
        <begin position="1"/>
        <end position="27"/>
    </location>
</feature>
<comment type="caution">
    <text evidence="2">The sequence shown here is derived from an EMBL/GenBank/DDBJ whole genome shotgun (WGS) entry which is preliminary data.</text>
</comment>
<dbReference type="Proteomes" id="UP001212841">
    <property type="component" value="Unassembled WGS sequence"/>
</dbReference>
<sequence>MFSSTGLSLELDLSPSPTGSEDSMNNPVDSALLPRLPQPKFMKLSNVLIANILKRQSRYRMERFSPSSTNMKVPDLFKLLREISNRGAKAYQHCRDGEVGHFNKHIEDRPPGFPHLIAEEWEVVPHQSNHGLGDLVFTDDDFSTYMVVEVKNLNLHSGKTLRTSRRKARRMVEEQSERYTRAWSMIHPEQRTYGCTYVKQGMFALKWQNMIGPFLNGKKVEQ</sequence>
<organism evidence="2 3">
    <name type="scientific">Rhizophlyctis rosea</name>
    <dbReference type="NCBI Taxonomy" id="64517"/>
    <lineage>
        <taxon>Eukaryota</taxon>
        <taxon>Fungi</taxon>
        <taxon>Fungi incertae sedis</taxon>
        <taxon>Chytridiomycota</taxon>
        <taxon>Chytridiomycota incertae sedis</taxon>
        <taxon>Chytridiomycetes</taxon>
        <taxon>Rhizophlyctidales</taxon>
        <taxon>Rhizophlyctidaceae</taxon>
        <taxon>Rhizophlyctis</taxon>
    </lineage>
</organism>
<name>A0AAD5SG88_9FUNG</name>
<evidence type="ECO:0000313" key="3">
    <source>
        <dbReference type="Proteomes" id="UP001212841"/>
    </source>
</evidence>
<feature type="compositionally biased region" description="Polar residues" evidence="1">
    <location>
        <begin position="15"/>
        <end position="27"/>
    </location>
</feature>